<organism evidence="1 2">
    <name type="scientific">Aulographum hederae CBS 113979</name>
    <dbReference type="NCBI Taxonomy" id="1176131"/>
    <lineage>
        <taxon>Eukaryota</taxon>
        <taxon>Fungi</taxon>
        <taxon>Dikarya</taxon>
        <taxon>Ascomycota</taxon>
        <taxon>Pezizomycotina</taxon>
        <taxon>Dothideomycetes</taxon>
        <taxon>Pleosporomycetidae</taxon>
        <taxon>Aulographales</taxon>
        <taxon>Aulographaceae</taxon>
    </lineage>
</organism>
<evidence type="ECO:0000313" key="1">
    <source>
        <dbReference type="EMBL" id="KAF1983656.1"/>
    </source>
</evidence>
<feature type="non-terminal residue" evidence="1">
    <location>
        <position position="154"/>
    </location>
</feature>
<name>A0A6G1GRQ0_9PEZI</name>
<gene>
    <name evidence="1" type="ORF">K402DRAFT_456392</name>
</gene>
<proteinExistence type="predicted"/>
<evidence type="ECO:0000313" key="2">
    <source>
        <dbReference type="Proteomes" id="UP000800041"/>
    </source>
</evidence>
<keyword evidence="2" id="KW-1185">Reference proteome</keyword>
<dbReference type="AlphaFoldDB" id="A0A6G1GRQ0"/>
<protein>
    <submittedName>
        <fullName evidence="1">Uncharacterized protein</fullName>
    </submittedName>
</protein>
<accession>A0A6G1GRQ0</accession>
<dbReference type="Proteomes" id="UP000800041">
    <property type="component" value="Unassembled WGS sequence"/>
</dbReference>
<sequence length="154" mass="17189">MEDSAICRMTRVVCWTSPSSTSVIPPSITRPNLRGRTLRRWTTSRKTTHVRSNAKSHCTIVRAGMPLSWTARDVRTSESLIAGRTTSWSTHSYHTNPPKCSSRLIDTRTLKYISHGPHFCSSQLLRVLEPSSHSRSSSNSSKALTITCSTTLML</sequence>
<dbReference type="EMBL" id="ML977173">
    <property type="protein sequence ID" value="KAF1983656.1"/>
    <property type="molecule type" value="Genomic_DNA"/>
</dbReference>
<reference evidence="1" key="1">
    <citation type="journal article" date="2020" name="Stud. Mycol.">
        <title>101 Dothideomycetes genomes: a test case for predicting lifestyles and emergence of pathogens.</title>
        <authorList>
            <person name="Haridas S."/>
            <person name="Albert R."/>
            <person name="Binder M."/>
            <person name="Bloem J."/>
            <person name="Labutti K."/>
            <person name="Salamov A."/>
            <person name="Andreopoulos B."/>
            <person name="Baker S."/>
            <person name="Barry K."/>
            <person name="Bills G."/>
            <person name="Bluhm B."/>
            <person name="Cannon C."/>
            <person name="Castanera R."/>
            <person name="Culley D."/>
            <person name="Daum C."/>
            <person name="Ezra D."/>
            <person name="Gonzalez J."/>
            <person name="Henrissat B."/>
            <person name="Kuo A."/>
            <person name="Liang C."/>
            <person name="Lipzen A."/>
            <person name="Lutzoni F."/>
            <person name="Magnuson J."/>
            <person name="Mondo S."/>
            <person name="Nolan M."/>
            <person name="Ohm R."/>
            <person name="Pangilinan J."/>
            <person name="Park H.-J."/>
            <person name="Ramirez L."/>
            <person name="Alfaro M."/>
            <person name="Sun H."/>
            <person name="Tritt A."/>
            <person name="Yoshinaga Y."/>
            <person name="Zwiers L.-H."/>
            <person name="Turgeon B."/>
            <person name="Goodwin S."/>
            <person name="Spatafora J."/>
            <person name="Crous P."/>
            <person name="Grigoriev I."/>
        </authorList>
    </citation>
    <scope>NUCLEOTIDE SEQUENCE</scope>
    <source>
        <strain evidence="1">CBS 113979</strain>
    </source>
</reference>